<dbReference type="NCBIfam" id="TIGR01221">
    <property type="entry name" value="rmlC"/>
    <property type="match status" value="1"/>
</dbReference>
<dbReference type="InterPro" id="IPR000888">
    <property type="entry name" value="RmlC-like"/>
</dbReference>
<dbReference type="SUPFAM" id="SSF51182">
    <property type="entry name" value="RmlC-like cupins"/>
    <property type="match status" value="1"/>
</dbReference>
<comment type="catalytic activity">
    <reaction evidence="1">
        <text>dTDP-4-dehydro-6-deoxy-alpha-D-glucose = dTDP-4-dehydro-beta-L-rhamnose</text>
        <dbReference type="Rhea" id="RHEA:16969"/>
        <dbReference type="ChEBI" id="CHEBI:57649"/>
        <dbReference type="ChEBI" id="CHEBI:62830"/>
        <dbReference type="EC" id="5.1.3.13"/>
    </reaction>
</comment>
<comment type="pathway">
    <text evidence="1">Carbohydrate biosynthesis; dTDP-L-rhamnose biosynthesis.</text>
</comment>
<comment type="function">
    <text evidence="1">Catalyzes the epimerization of the C3' and C5'positions of dTDP-6-deoxy-D-xylo-4-hexulose, forming dTDP-6-deoxy-L-lyxo-4-hexulose.</text>
</comment>
<dbReference type="PANTHER" id="PTHR21047">
    <property type="entry name" value="DTDP-6-DEOXY-D-GLUCOSE-3,5 EPIMERASE"/>
    <property type="match status" value="1"/>
</dbReference>
<evidence type="ECO:0000256" key="1">
    <source>
        <dbReference type="RuleBase" id="RU364069"/>
    </source>
</evidence>
<evidence type="ECO:0000313" key="2">
    <source>
        <dbReference type="EMBL" id="MDY0409199.1"/>
    </source>
</evidence>
<dbReference type="InterPro" id="IPR014710">
    <property type="entry name" value="RmlC-like_jellyroll"/>
</dbReference>
<dbReference type="Proteomes" id="UP001275315">
    <property type="component" value="Unassembled WGS sequence"/>
</dbReference>
<name>A0ABU5CTM6_9BACI</name>
<comment type="subunit">
    <text evidence="1">Homodimer.</text>
</comment>
<dbReference type="Pfam" id="PF00908">
    <property type="entry name" value="dTDP_sugar_isom"/>
    <property type="match status" value="1"/>
</dbReference>
<protein>
    <recommendedName>
        <fullName evidence="1">dTDP-4-dehydrorhamnose 3,5-epimerase</fullName>
        <ecNumber evidence="1">5.1.3.13</ecNumber>
    </recommendedName>
    <alternativeName>
        <fullName evidence="1">Thymidine diphospho-4-keto-rhamnose 3,5-epimerase</fullName>
    </alternativeName>
</protein>
<accession>A0ABU5CTM6</accession>
<sequence length="188" mass="21937">MNIVERVWNQVLLLEPDIHEDHRGFFLESYRQDQLERLGIIDYFVQDNHSYSKEPGILRGLHYQQLEKAQSKLVRVTSGAIYDVVVDIRKGSPTYGEWVSFILSEYNKRMLYVPKGFAHGFCTLTPNTNIVYKVDTYYSPDHDCGIKWCDPQIGISWPISTPILSKKDELQPFLAEVDTTFSYKEMYV</sequence>
<keyword evidence="3" id="KW-1185">Reference proteome</keyword>
<proteinExistence type="inferred from homology"/>
<organism evidence="2 3">
    <name type="scientific">Paracerasibacillus soli</name>
    <dbReference type="NCBI Taxonomy" id="480284"/>
    <lineage>
        <taxon>Bacteria</taxon>
        <taxon>Bacillati</taxon>
        <taxon>Bacillota</taxon>
        <taxon>Bacilli</taxon>
        <taxon>Bacillales</taxon>
        <taxon>Bacillaceae</taxon>
        <taxon>Paracerasibacillus</taxon>
    </lineage>
</organism>
<keyword evidence="1 2" id="KW-0413">Isomerase</keyword>
<evidence type="ECO:0000313" key="3">
    <source>
        <dbReference type="Proteomes" id="UP001275315"/>
    </source>
</evidence>
<dbReference type="EMBL" id="JAWDIQ010000002">
    <property type="protein sequence ID" value="MDY0409199.1"/>
    <property type="molecule type" value="Genomic_DNA"/>
</dbReference>
<dbReference type="PANTHER" id="PTHR21047:SF2">
    <property type="entry name" value="THYMIDINE DIPHOSPHO-4-KETO-RHAMNOSE 3,5-EPIMERASE"/>
    <property type="match status" value="1"/>
</dbReference>
<dbReference type="InterPro" id="IPR011051">
    <property type="entry name" value="RmlC_Cupin_sf"/>
</dbReference>
<gene>
    <name evidence="2" type="primary">rfbC</name>
    <name evidence="2" type="ORF">RWD45_12275</name>
</gene>
<dbReference type="GO" id="GO:0008830">
    <property type="term" value="F:dTDP-4-dehydrorhamnose 3,5-epimerase activity"/>
    <property type="evidence" value="ECO:0007669"/>
    <property type="project" value="UniProtKB-EC"/>
</dbReference>
<dbReference type="CDD" id="cd00438">
    <property type="entry name" value="cupin_RmlC"/>
    <property type="match status" value="1"/>
</dbReference>
<dbReference type="Gene3D" id="2.60.120.10">
    <property type="entry name" value="Jelly Rolls"/>
    <property type="match status" value="1"/>
</dbReference>
<dbReference type="RefSeq" id="WP_320380007.1">
    <property type="nucleotide sequence ID" value="NZ_JAWDIQ010000002.1"/>
</dbReference>
<comment type="similarity">
    <text evidence="1">Belongs to the dTDP-4-dehydrorhamnose 3,5-epimerase family.</text>
</comment>
<dbReference type="EC" id="5.1.3.13" evidence="1"/>
<comment type="caution">
    <text evidence="2">The sequence shown here is derived from an EMBL/GenBank/DDBJ whole genome shotgun (WGS) entry which is preliminary data.</text>
</comment>
<reference evidence="2 3" key="1">
    <citation type="submission" date="2023-10" db="EMBL/GenBank/DDBJ databases">
        <title>Virgibacillus soli CC-YMP-6 genome.</title>
        <authorList>
            <person name="Miliotis G."/>
            <person name="Sengupta P."/>
            <person name="Hameed A."/>
            <person name="Chuvochina M."/>
            <person name="Mcdonagh F."/>
            <person name="Simpson A.C."/>
            <person name="Singh N.K."/>
            <person name="Rekha P.D."/>
            <person name="Raman K."/>
            <person name="Hugenholtz P."/>
            <person name="Venkateswaran K."/>
        </authorList>
    </citation>
    <scope>NUCLEOTIDE SEQUENCE [LARGE SCALE GENOMIC DNA]</scope>
    <source>
        <strain evidence="2 3">CC-YMP-6</strain>
    </source>
</reference>